<dbReference type="RefSeq" id="WP_200614405.1">
    <property type="nucleotide sequence ID" value="NZ_CP071518.1"/>
</dbReference>
<keyword evidence="1" id="KW-0812">Transmembrane</keyword>
<dbReference type="KEGG" id="lsf:I8J32_001680"/>
<keyword evidence="1" id="KW-0472">Membrane</keyword>
<dbReference type="AlphaFoldDB" id="A0A974Y183"/>
<dbReference type="EMBL" id="CP071518">
    <property type="protein sequence ID" value="QSX78678.1"/>
    <property type="molecule type" value="Genomic_DNA"/>
</dbReference>
<sequence>MQADALNRRNLMPWMFLAVLAGALIPVVMALFLARGQARHRQEQRALSYAADVLRRSEDTGDQILHAFTALEREGWRPVAARWSGSACSAAM</sequence>
<dbReference type="Proteomes" id="UP000639274">
    <property type="component" value="Chromosome"/>
</dbReference>
<protein>
    <submittedName>
        <fullName evidence="2">Uncharacterized protein</fullName>
    </submittedName>
</protein>
<evidence type="ECO:0000256" key="1">
    <source>
        <dbReference type="SAM" id="Phobius"/>
    </source>
</evidence>
<feature type="transmembrane region" description="Helical" evidence="1">
    <location>
        <begin position="12"/>
        <end position="34"/>
    </location>
</feature>
<gene>
    <name evidence="2" type="ORF">I8J32_001680</name>
</gene>
<accession>A0A974Y183</accession>
<proteinExistence type="predicted"/>
<keyword evidence="3" id="KW-1185">Reference proteome</keyword>
<reference evidence="2 3" key="1">
    <citation type="submission" date="2021-03" db="EMBL/GenBank/DDBJ databases">
        <title>Lysobacter sp. nov. isolated from soil of gangwondo yeongwol, south Korea.</title>
        <authorList>
            <person name="Kim K.R."/>
            <person name="Kim K.H."/>
            <person name="Jeon C.O."/>
        </authorList>
    </citation>
    <scope>NUCLEOTIDE SEQUENCE [LARGE SCALE GENOMIC DNA]</scope>
    <source>
        <strain evidence="2 3">R19</strain>
    </source>
</reference>
<keyword evidence="1" id="KW-1133">Transmembrane helix</keyword>
<name>A0A974Y183_9GAMM</name>
<evidence type="ECO:0000313" key="2">
    <source>
        <dbReference type="EMBL" id="QSX78678.1"/>
    </source>
</evidence>
<organism evidence="2 3">
    <name type="scientific">Agrilutibacter solisilvae</name>
    <dbReference type="NCBI Taxonomy" id="2763317"/>
    <lineage>
        <taxon>Bacteria</taxon>
        <taxon>Pseudomonadati</taxon>
        <taxon>Pseudomonadota</taxon>
        <taxon>Gammaproteobacteria</taxon>
        <taxon>Lysobacterales</taxon>
        <taxon>Lysobacteraceae</taxon>
        <taxon>Agrilutibacter</taxon>
    </lineage>
</organism>
<evidence type="ECO:0000313" key="3">
    <source>
        <dbReference type="Proteomes" id="UP000639274"/>
    </source>
</evidence>